<dbReference type="EMBL" id="CP066558">
    <property type="protein sequence ID" value="QQF82767.1"/>
    <property type="molecule type" value="Genomic_DNA"/>
</dbReference>
<sequence>MKNIIYFFCLFLSSCALVPLYSIPSSDAKWVHRVTGEDVSTEILVRCSDYASLSIIGRRPDHNIVIDREYINNLDKINRIKGKCLYENGFIFKVKMFSVYCYRLEEVCNAYNEYRK</sequence>
<proteinExistence type="predicted"/>
<accession>A0A9Q6Z1S8</accession>
<dbReference type="Proteomes" id="UP000595373">
    <property type="component" value="Chromosome"/>
</dbReference>
<reference evidence="1 2" key="1">
    <citation type="submission" date="2020-12" db="EMBL/GenBank/DDBJ databases">
        <title>ASc-MMNZ-VFA-070.</title>
        <authorList>
            <person name="Schryvers A."/>
            <person name="Mostafa Nazari M."/>
            <person name="Farshchi Andisi V."/>
            <person name="Timsit E."/>
            <person name="Walter Morck D."/>
        </authorList>
    </citation>
    <scope>NUCLEOTIDE SEQUENCE [LARGE SCALE GENOMIC DNA]</scope>
    <source>
        <strain evidence="1 2">ASc-MMNZ-VFA-070</strain>
    </source>
</reference>
<keyword evidence="2" id="KW-1185">Reference proteome</keyword>
<dbReference type="PROSITE" id="PS51257">
    <property type="entry name" value="PROKAR_LIPOPROTEIN"/>
    <property type="match status" value="1"/>
</dbReference>
<name>A0A9Q6Z1S8_HISSO</name>
<protein>
    <submittedName>
        <fullName evidence="1">Uncharacterized protein</fullName>
    </submittedName>
</protein>
<dbReference type="RefSeq" id="WP_075294118.1">
    <property type="nucleotide sequence ID" value="NZ_CP018802.1"/>
</dbReference>
<evidence type="ECO:0000313" key="2">
    <source>
        <dbReference type="Proteomes" id="UP000595373"/>
    </source>
</evidence>
<dbReference type="AlphaFoldDB" id="A0A9Q6Z1S8"/>
<dbReference type="OrthoDB" id="5689815at2"/>
<organism evidence="1 2">
    <name type="scientific">Histophilus somni</name>
    <name type="common">Haemophilus somnus</name>
    <dbReference type="NCBI Taxonomy" id="731"/>
    <lineage>
        <taxon>Bacteria</taxon>
        <taxon>Pseudomonadati</taxon>
        <taxon>Pseudomonadota</taxon>
        <taxon>Gammaproteobacteria</taxon>
        <taxon>Pasteurellales</taxon>
        <taxon>Pasteurellaceae</taxon>
        <taxon>Histophilus</taxon>
    </lineage>
</organism>
<evidence type="ECO:0000313" key="1">
    <source>
        <dbReference type="EMBL" id="QQF82767.1"/>
    </source>
</evidence>
<gene>
    <name evidence="1" type="ORF">JFL49_02280</name>
</gene>